<reference evidence="2" key="1">
    <citation type="submission" date="2021-06" db="EMBL/GenBank/DDBJ databases">
        <authorList>
            <person name="Hodson N. C."/>
            <person name="Mongue J. A."/>
            <person name="Jaron S. K."/>
        </authorList>
    </citation>
    <scope>NUCLEOTIDE SEQUENCE</scope>
</reference>
<evidence type="ECO:0000313" key="2">
    <source>
        <dbReference type="EMBL" id="CAG7831510.1"/>
    </source>
</evidence>
<accession>A0A8J2PPQ6</accession>
<dbReference type="InterPro" id="IPR054354">
    <property type="entry name" value="DYNC2H1-like_lid"/>
</dbReference>
<keyword evidence="3" id="KW-1185">Reference proteome</keyword>
<feature type="domain" description="Dynein 2 heavy chain 1 cytoplasmic ATPase lid" evidence="1">
    <location>
        <begin position="2"/>
        <end position="45"/>
    </location>
</feature>
<evidence type="ECO:0000313" key="3">
    <source>
        <dbReference type="Proteomes" id="UP000708208"/>
    </source>
</evidence>
<name>A0A8J2PPQ6_9HEXA</name>
<dbReference type="PANTHER" id="PTHR22878">
    <property type="entry name" value="DYNEIN HEAVY CHAIN 6, AXONEMAL-LIKE-RELATED"/>
    <property type="match status" value="1"/>
</dbReference>
<dbReference type="Pfam" id="PF22597">
    <property type="entry name" value="DYN_lid"/>
    <property type="match status" value="1"/>
</dbReference>
<dbReference type="InterPro" id="IPR026983">
    <property type="entry name" value="DHC"/>
</dbReference>
<dbReference type="PANTHER" id="PTHR22878:SF63">
    <property type="entry name" value="DYNEIN AXONEMAL HEAVY CHAIN 10"/>
    <property type="match status" value="1"/>
</dbReference>
<sequence>MRDLSRVYCGLCQTSPDRFNNTRPMIRVWRNECTRVFCDRLINKRDVKHANEFIQEIIEDRFEQHADYALRNPLLFGGYRTAMDNGRRCSQSL</sequence>
<comment type="caution">
    <text evidence="2">The sequence shown here is derived from an EMBL/GenBank/DDBJ whole genome shotgun (WGS) entry which is preliminary data.</text>
</comment>
<dbReference type="EMBL" id="CAJVCH010560823">
    <property type="protein sequence ID" value="CAG7831510.1"/>
    <property type="molecule type" value="Genomic_DNA"/>
</dbReference>
<evidence type="ECO:0000259" key="1">
    <source>
        <dbReference type="Pfam" id="PF22597"/>
    </source>
</evidence>
<dbReference type="GO" id="GO:0051959">
    <property type="term" value="F:dynein light intermediate chain binding"/>
    <property type="evidence" value="ECO:0007669"/>
    <property type="project" value="InterPro"/>
</dbReference>
<gene>
    <name evidence="2" type="ORF">AFUS01_LOCUS41251</name>
</gene>
<dbReference type="GO" id="GO:0007018">
    <property type="term" value="P:microtubule-based movement"/>
    <property type="evidence" value="ECO:0007669"/>
    <property type="project" value="InterPro"/>
</dbReference>
<dbReference type="GO" id="GO:0045505">
    <property type="term" value="F:dynein intermediate chain binding"/>
    <property type="evidence" value="ECO:0007669"/>
    <property type="project" value="InterPro"/>
</dbReference>
<dbReference type="AlphaFoldDB" id="A0A8J2PPQ6"/>
<protein>
    <recommendedName>
        <fullName evidence="1">Dynein 2 heavy chain 1 cytoplasmic ATPase lid domain-containing protein</fullName>
    </recommendedName>
</protein>
<proteinExistence type="predicted"/>
<dbReference type="Proteomes" id="UP000708208">
    <property type="component" value="Unassembled WGS sequence"/>
</dbReference>
<organism evidence="2 3">
    <name type="scientific">Allacma fusca</name>
    <dbReference type="NCBI Taxonomy" id="39272"/>
    <lineage>
        <taxon>Eukaryota</taxon>
        <taxon>Metazoa</taxon>
        <taxon>Ecdysozoa</taxon>
        <taxon>Arthropoda</taxon>
        <taxon>Hexapoda</taxon>
        <taxon>Collembola</taxon>
        <taxon>Symphypleona</taxon>
        <taxon>Sminthuridae</taxon>
        <taxon>Allacma</taxon>
    </lineage>
</organism>
<dbReference type="GO" id="GO:0030286">
    <property type="term" value="C:dynein complex"/>
    <property type="evidence" value="ECO:0007669"/>
    <property type="project" value="InterPro"/>
</dbReference>
<dbReference type="OrthoDB" id="6582848at2759"/>